<keyword evidence="2" id="KW-1185">Reference proteome</keyword>
<dbReference type="OMA" id="KETWSDS"/>
<dbReference type="AlphaFoldDB" id="A0A0U5GDE7"/>
<dbReference type="Pfam" id="PF11017">
    <property type="entry name" value="DUF2855"/>
    <property type="match status" value="1"/>
</dbReference>
<proteinExistence type="predicted"/>
<dbReference type="OrthoDB" id="192702at2759"/>
<dbReference type="InterPro" id="IPR021276">
    <property type="entry name" value="DUF2855"/>
</dbReference>
<evidence type="ECO:0000313" key="1">
    <source>
        <dbReference type="EMBL" id="CEL09835.1"/>
    </source>
</evidence>
<dbReference type="EMBL" id="CDMC01000015">
    <property type="protein sequence ID" value="CEL09835.1"/>
    <property type="molecule type" value="Genomic_DNA"/>
</dbReference>
<reference evidence="2" key="1">
    <citation type="journal article" date="2016" name="Genome Announc.">
        <title>Draft genome sequences of fungus Aspergillus calidoustus.</title>
        <authorList>
            <person name="Horn F."/>
            <person name="Linde J."/>
            <person name="Mattern D.J."/>
            <person name="Walther G."/>
            <person name="Guthke R."/>
            <person name="Scherlach K."/>
            <person name="Martin K."/>
            <person name="Brakhage A.A."/>
            <person name="Petzke L."/>
            <person name="Valiante V."/>
        </authorList>
    </citation>
    <scope>NUCLEOTIDE SEQUENCE [LARGE SCALE GENOMIC DNA]</scope>
    <source>
        <strain evidence="2">SF006504</strain>
    </source>
</reference>
<evidence type="ECO:0000313" key="2">
    <source>
        <dbReference type="Proteomes" id="UP000054771"/>
    </source>
</evidence>
<sequence>MPDPVTNPAIHPYPGIPSVKETWSDSDADLSKAVVISLAASSKTARAVAHNFALRPANGGPLGLLQVTSAPAGIQAAADALKAGFATRAVDYTNLNSEEVARWISALKPAKIVVIDFGSRDEFVTVNIGNQQKVYTPSEVGAALSSAAEHGKIQFNTSPVLEAILALQGATKLFAGLEEAWAHWLENREAAAPDLRLVWGEGVVGEKGIEGGWTRLTRGEVKPEEALAFRI</sequence>
<accession>A0A0U5GDE7</accession>
<organism evidence="1 2">
    <name type="scientific">Aspergillus calidoustus</name>
    <dbReference type="NCBI Taxonomy" id="454130"/>
    <lineage>
        <taxon>Eukaryota</taxon>
        <taxon>Fungi</taxon>
        <taxon>Dikarya</taxon>
        <taxon>Ascomycota</taxon>
        <taxon>Pezizomycotina</taxon>
        <taxon>Eurotiomycetes</taxon>
        <taxon>Eurotiomycetidae</taxon>
        <taxon>Eurotiales</taxon>
        <taxon>Aspergillaceae</taxon>
        <taxon>Aspergillus</taxon>
        <taxon>Aspergillus subgen. Nidulantes</taxon>
    </lineage>
</organism>
<protein>
    <submittedName>
        <fullName evidence="1">Uncharacterized protein</fullName>
    </submittedName>
</protein>
<name>A0A0U5GDE7_ASPCI</name>
<dbReference type="Proteomes" id="UP000054771">
    <property type="component" value="Unassembled WGS sequence"/>
</dbReference>
<dbReference type="STRING" id="454130.A0A0U5GDE7"/>
<gene>
    <name evidence="1" type="ORF">ASPCAL12964</name>
</gene>